<dbReference type="PANTHER" id="PTHR14689">
    <property type="entry name" value="PHORBOL-ESTER_DAG-TYPE DOMAIN-CONTAINING PROTEIN"/>
    <property type="match status" value="1"/>
</dbReference>
<evidence type="ECO:0000313" key="4">
    <source>
        <dbReference type="Proteomes" id="UP001302812"/>
    </source>
</evidence>
<dbReference type="RefSeq" id="XP_064671787.1">
    <property type="nucleotide sequence ID" value="XM_064811323.1"/>
</dbReference>
<evidence type="ECO:0000256" key="1">
    <source>
        <dbReference type="SAM" id="MobiDB-lite"/>
    </source>
</evidence>
<dbReference type="PANTHER" id="PTHR14689:SF0">
    <property type="entry name" value="COILED-COIL DOMAIN-CONTAINING PROTEIN 82"/>
    <property type="match status" value="1"/>
</dbReference>
<feature type="domain" description="DUF4211" evidence="2">
    <location>
        <begin position="303"/>
        <end position="440"/>
    </location>
</feature>
<gene>
    <name evidence="3" type="ORF">N656DRAFT_706055</name>
</gene>
<feature type="compositionally biased region" description="Polar residues" evidence="1">
    <location>
        <begin position="110"/>
        <end position="121"/>
    </location>
</feature>
<dbReference type="InterPro" id="IPR025451">
    <property type="entry name" value="DUF4211"/>
</dbReference>
<feature type="compositionally biased region" description="Basic residues" evidence="1">
    <location>
        <begin position="216"/>
        <end position="226"/>
    </location>
</feature>
<accession>A0AAN6YUG9</accession>
<feature type="compositionally biased region" description="Basic and acidic residues" evidence="1">
    <location>
        <begin position="184"/>
        <end position="208"/>
    </location>
</feature>
<dbReference type="GO" id="GO:0005634">
    <property type="term" value="C:nucleus"/>
    <property type="evidence" value="ECO:0007669"/>
    <property type="project" value="TreeGrafter"/>
</dbReference>
<feature type="region of interest" description="Disordered" evidence="1">
    <location>
        <begin position="1"/>
        <end position="308"/>
    </location>
</feature>
<organism evidence="3 4">
    <name type="scientific">Canariomyces notabilis</name>
    <dbReference type="NCBI Taxonomy" id="2074819"/>
    <lineage>
        <taxon>Eukaryota</taxon>
        <taxon>Fungi</taxon>
        <taxon>Dikarya</taxon>
        <taxon>Ascomycota</taxon>
        <taxon>Pezizomycotina</taxon>
        <taxon>Sordariomycetes</taxon>
        <taxon>Sordariomycetidae</taxon>
        <taxon>Sordariales</taxon>
        <taxon>Chaetomiaceae</taxon>
        <taxon>Canariomyces</taxon>
    </lineage>
</organism>
<feature type="compositionally biased region" description="Acidic residues" evidence="1">
    <location>
        <begin position="459"/>
        <end position="470"/>
    </location>
</feature>
<dbReference type="Pfam" id="PF13926">
    <property type="entry name" value="DUF4211"/>
    <property type="match status" value="1"/>
</dbReference>
<keyword evidence="4" id="KW-1185">Reference proteome</keyword>
<reference evidence="3" key="2">
    <citation type="submission" date="2023-05" db="EMBL/GenBank/DDBJ databases">
        <authorList>
            <consortium name="Lawrence Berkeley National Laboratory"/>
            <person name="Steindorff A."/>
            <person name="Hensen N."/>
            <person name="Bonometti L."/>
            <person name="Westerberg I."/>
            <person name="Brannstrom I.O."/>
            <person name="Guillou S."/>
            <person name="Cros-Aarteil S."/>
            <person name="Calhoun S."/>
            <person name="Haridas S."/>
            <person name="Kuo A."/>
            <person name="Mondo S."/>
            <person name="Pangilinan J."/>
            <person name="Riley R."/>
            <person name="Labutti K."/>
            <person name="Andreopoulos B."/>
            <person name="Lipzen A."/>
            <person name="Chen C."/>
            <person name="Yanf M."/>
            <person name="Daum C."/>
            <person name="Ng V."/>
            <person name="Clum A."/>
            <person name="Ohm R."/>
            <person name="Martin F."/>
            <person name="Silar P."/>
            <person name="Natvig D."/>
            <person name="Lalanne C."/>
            <person name="Gautier V."/>
            <person name="Ament-Velasquez S.L."/>
            <person name="Kruys A."/>
            <person name="Hutchinson M.I."/>
            <person name="Powell A.J."/>
            <person name="Barry K."/>
            <person name="Miller A.N."/>
            <person name="Grigoriev I.V."/>
            <person name="Debuchy R."/>
            <person name="Gladieux P."/>
            <person name="Thoren M.H."/>
            <person name="Johannesson H."/>
        </authorList>
    </citation>
    <scope>NUCLEOTIDE SEQUENCE</scope>
    <source>
        <strain evidence="3">CBS 508.74</strain>
    </source>
</reference>
<evidence type="ECO:0000313" key="3">
    <source>
        <dbReference type="EMBL" id="KAK4114217.1"/>
    </source>
</evidence>
<proteinExistence type="predicted"/>
<sequence>MVKPSKAKQQTLEATLGRPRVRPATKTPMAKGNGKRKVPGDDASSSPPIRNLRGAKSSPIAPPSSFLASSQINGSAKKRRLVREDSSSSSDSDRDEDAVKLPVRGEKSGTSRLASRPSLNKRSAPRISRGGGDVDDDDDDDDDPLVTPKSAKQSSRKRVIALDDEDEDDVPLRSSPIKRRRLVRKNDASSPAKDRDSLFDGSESDDKPAQTPSSSRVRRKTGRKLRSAKERARELLRRKRAGESIDELEETSSSEGKPIYDTDSDHPALSDFEDDEEGVEVTKRKGKKSEQPVDDESSISTDDFVVNDSDEPLGVPDDVYLDMPLHFTAHSHKPLREHFRDVVEWLVQLKINPGFSEKGHELYRMGWRKLDDEVRGLAQSKFESAAWKLDFTKALRARPYFTSQELGKNDVGDLRTCGACGRSNHPAKWVIQFSGTPYFKDPSKDTFLDPVEANSDSDSSLDYDEDEDGNEIPRQNRQWFVGVVCCANAETAHTLIHWKHALLDWVDSRLHDDGYMTPEKLVERERMRPKQKYKLVDEILKQWVDAGVVRALYQEFKASIEKARIKSTAGRYNR</sequence>
<feature type="region of interest" description="Disordered" evidence="1">
    <location>
        <begin position="449"/>
        <end position="470"/>
    </location>
</feature>
<comment type="caution">
    <text evidence="3">The sequence shown here is derived from an EMBL/GenBank/DDBJ whole genome shotgun (WGS) entry which is preliminary data.</text>
</comment>
<feature type="compositionally biased region" description="Basic and acidic residues" evidence="1">
    <location>
        <begin position="258"/>
        <end position="268"/>
    </location>
</feature>
<protein>
    <recommendedName>
        <fullName evidence="2">DUF4211 domain-containing protein</fullName>
    </recommendedName>
</protein>
<reference evidence="3" key="1">
    <citation type="journal article" date="2023" name="Mol. Phylogenet. Evol.">
        <title>Genome-scale phylogeny and comparative genomics of the fungal order Sordariales.</title>
        <authorList>
            <person name="Hensen N."/>
            <person name="Bonometti L."/>
            <person name="Westerberg I."/>
            <person name="Brannstrom I.O."/>
            <person name="Guillou S."/>
            <person name="Cros-Aarteil S."/>
            <person name="Calhoun S."/>
            <person name="Haridas S."/>
            <person name="Kuo A."/>
            <person name="Mondo S."/>
            <person name="Pangilinan J."/>
            <person name="Riley R."/>
            <person name="LaButti K."/>
            <person name="Andreopoulos B."/>
            <person name="Lipzen A."/>
            <person name="Chen C."/>
            <person name="Yan M."/>
            <person name="Daum C."/>
            <person name="Ng V."/>
            <person name="Clum A."/>
            <person name="Steindorff A."/>
            <person name="Ohm R.A."/>
            <person name="Martin F."/>
            <person name="Silar P."/>
            <person name="Natvig D.O."/>
            <person name="Lalanne C."/>
            <person name="Gautier V."/>
            <person name="Ament-Velasquez S.L."/>
            <person name="Kruys A."/>
            <person name="Hutchinson M.I."/>
            <person name="Powell A.J."/>
            <person name="Barry K."/>
            <person name="Miller A.N."/>
            <person name="Grigoriev I.V."/>
            <person name="Debuchy R."/>
            <person name="Gladieux P."/>
            <person name="Hiltunen Thoren M."/>
            <person name="Johannesson H."/>
        </authorList>
    </citation>
    <scope>NUCLEOTIDE SEQUENCE</scope>
    <source>
        <strain evidence="3">CBS 508.74</strain>
    </source>
</reference>
<dbReference type="Proteomes" id="UP001302812">
    <property type="component" value="Unassembled WGS sequence"/>
</dbReference>
<name>A0AAN6YUG9_9PEZI</name>
<feature type="compositionally biased region" description="Basic and acidic residues" evidence="1">
    <location>
        <begin position="280"/>
        <end position="291"/>
    </location>
</feature>
<feature type="compositionally biased region" description="Acidic residues" evidence="1">
    <location>
        <begin position="133"/>
        <end position="144"/>
    </location>
</feature>
<dbReference type="GeneID" id="89935448"/>
<dbReference type="AlphaFoldDB" id="A0AAN6YUG9"/>
<dbReference type="EMBL" id="MU853337">
    <property type="protein sequence ID" value="KAK4114217.1"/>
    <property type="molecule type" value="Genomic_DNA"/>
</dbReference>
<feature type="compositionally biased region" description="Basic and acidic residues" evidence="1">
    <location>
        <begin position="97"/>
        <end position="109"/>
    </location>
</feature>
<evidence type="ECO:0000259" key="2">
    <source>
        <dbReference type="Pfam" id="PF13926"/>
    </source>
</evidence>